<dbReference type="InParanoid" id="B8C090"/>
<dbReference type="EMBL" id="CM000641">
    <property type="protein sequence ID" value="EED93478.1"/>
    <property type="molecule type" value="Genomic_DNA"/>
</dbReference>
<name>B8C090_THAPS</name>
<dbReference type="GeneID" id="7443770"/>
<evidence type="ECO:0000313" key="4">
    <source>
        <dbReference type="Proteomes" id="UP000001449"/>
    </source>
</evidence>
<reference evidence="3 4" key="2">
    <citation type="journal article" date="2008" name="Nature">
        <title>The Phaeodactylum genome reveals the evolutionary history of diatom genomes.</title>
        <authorList>
            <person name="Bowler C."/>
            <person name="Allen A.E."/>
            <person name="Badger J.H."/>
            <person name="Grimwood J."/>
            <person name="Jabbari K."/>
            <person name="Kuo A."/>
            <person name="Maheswari U."/>
            <person name="Martens C."/>
            <person name="Maumus F."/>
            <person name="Otillar R.P."/>
            <person name="Rayko E."/>
            <person name="Salamov A."/>
            <person name="Vandepoele K."/>
            <person name="Beszteri B."/>
            <person name="Gruber A."/>
            <person name="Heijde M."/>
            <person name="Katinka M."/>
            <person name="Mock T."/>
            <person name="Valentin K."/>
            <person name="Verret F."/>
            <person name="Berges J.A."/>
            <person name="Brownlee C."/>
            <person name="Cadoret J.P."/>
            <person name="Chiovitti A."/>
            <person name="Choi C.J."/>
            <person name="Coesel S."/>
            <person name="De Martino A."/>
            <person name="Detter J.C."/>
            <person name="Durkin C."/>
            <person name="Falciatore A."/>
            <person name="Fournet J."/>
            <person name="Haruta M."/>
            <person name="Huysman M.J."/>
            <person name="Jenkins B.D."/>
            <person name="Jiroutova K."/>
            <person name="Jorgensen R.E."/>
            <person name="Joubert Y."/>
            <person name="Kaplan A."/>
            <person name="Kroger N."/>
            <person name="Kroth P.G."/>
            <person name="La Roche J."/>
            <person name="Lindquist E."/>
            <person name="Lommer M."/>
            <person name="Martin-Jezequel V."/>
            <person name="Lopez P.J."/>
            <person name="Lucas S."/>
            <person name="Mangogna M."/>
            <person name="McGinnis K."/>
            <person name="Medlin L.K."/>
            <person name="Montsant A."/>
            <person name="Oudot-Le Secq M.P."/>
            <person name="Napoli C."/>
            <person name="Obornik M."/>
            <person name="Parker M.S."/>
            <person name="Petit J.L."/>
            <person name="Porcel B.M."/>
            <person name="Poulsen N."/>
            <person name="Robison M."/>
            <person name="Rychlewski L."/>
            <person name="Rynearson T.A."/>
            <person name="Schmutz J."/>
            <person name="Shapiro H."/>
            <person name="Siaut M."/>
            <person name="Stanley M."/>
            <person name="Sussman M.R."/>
            <person name="Taylor A.R."/>
            <person name="Vardi A."/>
            <person name="von Dassow P."/>
            <person name="Vyverman W."/>
            <person name="Willis A."/>
            <person name="Wyrwicz L.S."/>
            <person name="Rokhsar D.S."/>
            <person name="Weissenbach J."/>
            <person name="Armbrust E.V."/>
            <person name="Green B.R."/>
            <person name="Van de Peer Y."/>
            <person name="Grigoriev I.V."/>
        </authorList>
    </citation>
    <scope>NUCLEOTIDE SEQUENCE [LARGE SCALE GENOMIC DNA]</scope>
    <source>
        <strain evidence="3 4">CCMP1335</strain>
    </source>
</reference>
<gene>
    <name evidence="3" type="ORF">THAPSDRAFT_4771</name>
</gene>
<evidence type="ECO:0000256" key="1">
    <source>
        <dbReference type="SAM" id="MobiDB-lite"/>
    </source>
</evidence>
<proteinExistence type="predicted"/>
<sequence>MARIGVGRPSLWVVSCLHIGFQIILIVLFLQGVFGQSEGHDDADNFEVDDNDYNNSSSYYAKRRDGWQADDLFFYWPTDDALLKELNAEIVEMRAHAELEAEREAKAFHITGTLHIALAAMCSLVGFITATSCISTALYCHKLDALMRRYRREGTVVEAKVLLSDPNMEELLEKVEDTESQKGLVHADSNLSEDNSYTMMTEEDDDGMSYQQMINGSDDDSGGSDSRRNDNNQHINNSDNS</sequence>
<evidence type="ECO:0000256" key="2">
    <source>
        <dbReference type="SAM" id="Phobius"/>
    </source>
</evidence>
<dbReference type="RefSeq" id="XP_002289941.1">
    <property type="nucleotide sequence ID" value="XM_002289905.1"/>
</dbReference>
<reference evidence="3 4" key="1">
    <citation type="journal article" date="2004" name="Science">
        <title>The genome of the diatom Thalassiosira pseudonana: ecology, evolution, and metabolism.</title>
        <authorList>
            <person name="Armbrust E.V."/>
            <person name="Berges J.A."/>
            <person name="Bowler C."/>
            <person name="Green B.R."/>
            <person name="Martinez D."/>
            <person name="Putnam N.H."/>
            <person name="Zhou S."/>
            <person name="Allen A.E."/>
            <person name="Apt K.E."/>
            <person name="Bechner M."/>
            <person name="Brzezinski M.A."/>
            <person name="Chaal B.K."/>
            <person name="Chiovitti A."/>
            <person name="Davis A.K."/>
            <person name="Demarest M.S."/>
            <person name="Detter J.C."/>
            <person name="Glavina T."/>
            <person name="Goodstein D."/>
            <person name="Hadi M.Z."/>
            <person name="Hellsten U."/>
            <person name="Hildebrand M."/>
            <person name="Jenkins B.D."/>
            <person name="Jurka J."/>
            <person name="Kapitonov V.V."/>
            <person name="Kroger N."/>
            <person name="Lau W.W."/>
            <person name="Lane T.W."/>
            <person name="Larimer F.W."/>
            <person name="Lippmeier J.C."/>
            <person name="Lucas S."/>
            <person name="Medina M."/>
            <person name="Montsant A."/>
            <person name="Obornik M."/>
            <person name="Parker M.S."/>
            <person name="Palenik B."/>
            <person name="Pazour G.J."/>
            <person name="Richardson P.M."/>
            <person name="Rynearson T.A."/>
            <person name="Saito M.A."/>
            <person name="Schwartz D.C."/>
            <person name="Thamatrakoln K."/>
            <person name="Valentin K."/>
            <person name="Vardi A."/>
            <person name="Wilkerson F.P."/>
            <person name="Rokhsar D.S."/>
        </authorList>
    </citation>
    <scope>NUCLEOTIDE SEQUENCE [LARGE SCALE GENOMIC DNA]</scope>
    <source>
        <strain evidence="3 4">CCMP1335</strain>
    </source>
</reference>
<feature type="compositionally biased region" description="Polar residues" evidence="1">
    <location>
        <begin position="189"/>
        <end position="199"/>
    </location>
</feature>
<dbReference type="AlphaFoldDB" id="B8C090"/>
<accession>B8C090</accession>
<keyword evidence="2" id="KW-0812">Transmembrane</keyword>
<dbReference type="HOGENOM" id="CLU_1153711_0_0_1"/>
<dbReference type="PaxDb" id="35128-Thaps4771"/>
<feature type="transmembrane region" description="Helical" evidence="2">
    <location>
        <begin position="12"/>
        <end position="34"/>
    </location>
</feature>
<feature type="region of interest" description="Disordered" evidence="1">
    <location>
        <begin position="175"/>
        <end position="241"/>
    </location>
</feature>
<dbReference type="Proteomes" id="UP000001449">
    <property type="component" value="Chromosome 4"/>
</dbReference>
<keyword evidence="2" id="KW-0472">Membrane</keyword>
<feature type="compositionally biased region" description="Low complexity" evidence="1">
    <location>
        <begin position="232"/>
        <end position="241"/>
    </location>
</feature>
<organism evidence="3 4">
    <name type="scientific">Thalassiosira pseudonana</name>
    <name type="common">Marine diatom</name>
    <name type="synonym">Cyclotella nana</name>
    <dbReference type="NCBI Taxonomy" id="35128"/>
    <lineage>
        <taxon>Eukaryota</taxon>
        <taxon>Sar</taxon>
        <taxon>Stramenopiles</taxon>
        <taxon>Ochrophyta</taxon>
        <taxon>Bacillariophyta</taxon>
        <taxon>Coscinodiscophyceae</taxon>
        <taxon>Thalassiosirophycidae</taxon>
        <taxon>Thalassiosirales</taxon>
        <taxon>Thalassiosiraceae</taxon>
        <taxon>Thalassiosira</taxon>
    </lineage>
</organism>
<evidence type="ECO:0000313" key="3">
    <source>
        <dbReference type="EMBL" id="EED93478.1"/>
    </source>
</evidence>
<protein>
    <submittedName>
        <fullName evidence="3">Uncharacterized protein</fullName>
    </submittedName>
</protein>
<keyword evidence="2" id="KW-1133">Transmembrane helix</keyword>
<dbReference type="KEGG" id="tps:THAPSDRAFT_4771"/>
<feature type="transmembrane region" description="Helical" evidence="2">
    <location>
        <begin position="116"/>
        <end position="140"/>
    </location>
</feature>
<keyword evidence="4" id="KW-1185">Reference proteome</keyword>